<dbReference type="InterPro" id="IPR011990">
    <property type="entry name" value="TPR-like_helical_dom_sf"/>
</dbReference>
<dbReference type="GO" id="GO:0005737">
    <property type="term" value="C:cytoplasm"/>
    <property type="evidence" value="ECO:0007669"/>
    <property type="project" value="TreeGrafter"/>
</dbReference>
<name>A0A8H6S154_MYCCL</name>
<dbReference type="Gene3D" id="2.40.100.10">
    <property type="entry name" value="Cyclophilin-like"/>
    <property type="match status" value="1"/>
</dbReference>
<comment type="similarity">
    <text evidence="4">Belongs to the cyclophilin-type PPIase family.</text>
</comment>
<comment type="function">
    <text evidence="4">PPIases accelerate the folding of proteins. It catalyzes the cis-trans isomerization of proline imidic peptide bonds in oligopeptides.</text>
</comment>
<evidence type="ECO:0000256" key="3">
    <source>
        <dbReference type="ARBA" id="ARBA00023235"/>
    </source>
</evidence>
<dbReference type="PROSITE" id="PS50072">
    <property type="entry name" value="CSA_PPIASE_2"/>
    <property type="match status" value="1"/>
</dbReference>
<comment type="catalytic activity">
    <reaction evidence="1 4">
        <text>[protein]-peptidylproline (omega=180) = [protein]-peptidylproline (omega=0)</text>
        <dbReference type="Rhea" id="RHEA:16237"/>
        <dbReference type="Rhea" id="RHEA-COMP:10747"/>
        <dbReference type="Rhea" id="RHEA-COMP:10748"/>
        <dbReference type="ChEBI" id="CHEBI:83833"/>
        <dbReference type="ChEBI" id="CHEBI:83834"/>
        <dbReference type="EC" id="5.2.1.8"/>
    </reaction>
</comment>
<dbReference type="EMBL" id="JACAZE010000025">
    <property type="protein sequence ID" value="KAF7291004.1"/>
    <property type="molecule type" value="Genomic_DNA"/>
</dbReference>
<proteinExistence type="inferred from homology"/>
<feature type="domain" description="PPIase cyclophilin-type" evidence="5">
    <location>
        <begin position="12"/>
        <end position="135"/>
    </location>
</feature>
<dbReference type="GO" id="GO:0016018">
    <property type="term" value="F:cyclosporin A binding"/>
    <property type="evidence" value="ECO:0007669"/>
    <property type="project" value="TreeGrafter"/>
</dbReference>
<dbReference type="Pfam" id="PF00160">
    <property type="entry name" value="Pro_isomerase"/>
    <property type="match status" value="1"/>
</dbReference>
<dbReference type="PANTHER" id="PTHR11071">
    <property type="entry name" value="PEPTIDYL-PROLYL CIS-TRANS ISOMERASE"/>
    <property type="match status" value="1"/>
</dbReference>
<protein>
    <recommendedName>
        <fullName evidence="4">Peptidyl-prolyl cis-trans isomerase</fullName>
        <shortName evidence="4">PPIase</shortName>
        <ecNumber evidence="4">5.2.1.8</ecNumber>
    </recommendedName>
</protein>
<comment type="caution">
    <text evidence="6">The sequence shown here is derived from an EMBL/GenBank/DDBJ whole genome shotgun (WGS) entry which is preliminary data.</text>
</comment>
<evidence type="ECO:0000256" key="2">
    <source>
        <dbReference type="ARBA" id="ARBA00023110"/>
    </source>
</evidence>
<dbReference type="GO" id="GO:0003755">
    <property type="term" value="F:peptidyl-prolyl cis-trans isomerase activity"/>
    <property type="evidence" value="ECO:0007669"/>
    <property type="project" value="UniProtKB-UniRule"/>
</dbReference>
<dbReference type="InterPro" id="IPR019734">
    <property type="entry name" value="TPR_rpt"/>
</dbReference>
<dbReference type="InterPro" id="IPR020892">
    <property type="entry name" value="Cyclophilin-type_PPIase_CS"/>
</dbReference>
<keyword evidence="3 4" id="KW-0413">Isomerase</keyword>
<dbReference type="AlphaFoldDB" id="A0A8H6S154"/>
<evidence type="ECO:0000256" key="1">
    <source>
        <dbReference type="ARBA" id="ARBA00000971"/>
    </source>
</evidence>
<sequence>MASSTPERPLVYFDMDIGTKRAGRIIFSLYSDLVPRTAENFRALCTGEKGVGARGKPLSYKGSTFHRVIKQFMCQGGDFTNGNGTGIGRELRELANGLYKEGKLVEALEKYQKSIRYLDVHNVLPEDEAELQKQYEDLLAPLLLNSALVAVRIQPASAANANTAVKAASRALSTLKSLSAADQGASPSKGRYRRALAYVMLKNDDGAEEDLAAAAALQPNDKAIAAELALVRKRKKEKKDKEKKAYAKMFS</sequence>
<dbReference type="SMART" id="SM00028">
    <property type="entry name" value="TPR"/>
    <property type="match status" value="2"/>
</dbReference>
<evidence type="ECO:0000313" key="7">
    <source>
        <dbReference type="Proteomes" id="UP000613580"/>
    </source>
</evidence>
<keyword evidence="2 4" id="KW-0697">Rotamase</keyword>
<dbReference type="GO" id="GO:0006457">
    <property type="term" value="P:protein folding"/>
    <property type="evidence" value="ECO:0007669"/>
    <property type="project" value="InterPro"/>
</dbReference>
<dbReference type="InterPro" id="IPR002130">
    <property type="entry name" value="Cyclophilin-type_PPIase_dom"/>
</dbReference>
<organism evidence="6 7">
    <name type="scientific">Mycena chlorophos</name>
    <name type="common">Agaric fungus</name>
    <name type="synonym">Agaricus chlorophos</name>
    <dbReference type="NCBI Taxonomy" id="658473"/>
    <lineage>
        <taxon>Eukaryota</taxon>
        <taxon>Fungi</taxon>
        <taxon>Dikarya</taxon>
        <taxon>Basidiomycota</taxon>
        <taxon>Agaricomycotina</taxon>
        <taxon>Agaricomycetes</taxon>
        <taxon>Agaricomycetidae</taxon>
        <taxon>Agaricales</taxon>
        <taxon>Marasmiineae</taxon>
        <taxon>Mycenaceae</taxon>
        <taxon>Mycena</taxon>
    </lineage>
</organism>
<dbReference type="PRINTS" id="PR00153">
    <property type="entry name" value="CSAPPISMRASE"/>
</dbReference>
<gene>
    <name evidence="6" type="ORF">HMN09_01279500</name>
</gene>
<dbReference type="Proteomes" id="UP000613580">
    <property type="component" value="Unassembled WGS sequence"/>
</dbReference>
<evidence type="ECO:0000256" key="4">
    <source>
        <dbReference type="RuleBase" id="RU363019"/>
    </source>
</evidence>
<dbReference type="SUPFAM" id="SSF50891">
    <property type="entry name" value="Cyclophilin-like"/>
    <property type="match status" value="1"/>
</dbReference>
<evidence type="ECO:0000313" key="6">
    <source>
        <dbReference type="EMBL" id="KAF7291004.1"/>
    </source>
</evidence>
<dbReference type="OrthoDB" id="193499at2759"/>
<dbReference type="EC" id="5.2.1.8" evidence="4"/>
<dbReference type="InterPro" id="IPR029000">
    <property type="entry name" value="Cyclophilin-like_dom_sf"/>
</dbReference>
<accession>A0A8H6S154</accession>
<dbReference type="SUPFAM" id="SSF48452">
    <property type="entry name" value="TPR-like"/>
    <property type="match status" value="1"/>
</dbReference>
<reference evidence="6" key="1">
    <citation type="submission" date="2020-05" db="EMBL/GenBank/DDBJ databases">
        <title>Mycena genomes resolve the evolution of fungal bioluminescence.</title>
        <authorList>
            <person name="Tsai I.J."/>
        </authorList>
    </citation>
    <scope>NUCLEOTIDE SEQUENCE</scope>
    <source>
        <strain evidence="6">110903Hualien_Pintung</strain>
    </source>
</reference>
<evidence type="ECO:0000259" key="5">
    <source>
        <dbReference type="PROSITE" id="PS50072"/>
    </source>
</evidence>
<dbReference type="PROSITE" id="PS00170">
    <property type="entry name" value="CSA_PPIASE_1"/>
    <property type="match status" value="1"/>
</dbReference>
<keyword evidence="7" id="KW-1185">Reference proteome</keyword>
<dbReference type="PANTHER" id="PTHR11071:SF561">
    <property type="entry name" value="PEPTIDYL-PROLYL CIS-TRANS ISOMERASE D-RELATED"/>
    <property type="match status" value="1"/>
</dbReference>